<name>A0A3N4MFZ4_9BACT</name>
<evidence type="ECO:0000313" key="1">
    <source>
        <dbReference type="EMBL" id="RPD40607.1"/>
    </source>
</evidence>
<protein>
    <submittedName>
        <fullName evidence="1">Uncharacterized protein</fullName>
    </submittedName>
</protein>
<evidence type="ECO:0000313" key="2">
    <source>
        <dbReference type="Proteomes" id="UP000279089"/>
    </source>
</evidence>
<dbReference type="Proteomes" id="UP000279089">
    <property type="component" value="Unassembled WGS sequence"/>
</dbReference>
<gene>
    <name evidence="1" type="ORF">EG028_15015</name>
</gene>
<accession>A0A3N4MFZ4</accession>
<comment type="caution">
    <text evidence="1">The sequence shown here is derived from an EMBL/GenBank/DDBJ whole genome shotgun (WGS) entry which is preliminary data.</text>
</comment>
<sequence length="96" mass="11769">MSKRKGRYYPTQTKLKEIKQSPKRIMEEALEDFPIAELHEVHWMMFSRAIQLPDEMNEEKIRSRAVFFFERACDLFVACHVLVKRRRRKREKQNKQ</sequence>
<dbReference type="RefSeq" id="WP_120517077.1">
    <property type="nucleotide sequence ID" value="NZ_QXZY01000008.1"/>
</dbReference>
<dbReference type="AlphaFoldDB" id="A0A3N4MFZ4"/>
<reference evidence="2" key="1">
    <citation type="submission" date="2018-11" db="EMBL/GenBank/DDBJ databases">
        <title>Chitinophaga lutea sp.nov., isolate from arsenic contaminated soil.</title>
        <authorList>
            <person name="Zong Y."/>
        </authorList>
    </citation>
    <scope>NUCLEOTIDE SEQUENCE [LARGE SCALE GENOMIC DNA]</scope>
    <source>
        <strain evidence="2">YLT18</strain>
    </source>
</reference>
<proteinExistence type="predicted"/>
<keyword evidence="2" id="KW-1185">Reference proteome</keyword>
<organism evidence="1 2">
    <name type="scientific">Chitinophaga barathri</name>
    <dbReference type="NCBI Taxonomy" id="1647451"/>
    <lineage>
        <taxon>Bacteria</taxon>
        <taxon>Pseudomonadati</taxon>
        <taxon>Bacteroidota</taxon>
        <taxon>Chitinophagia</taxon>
        <taxon>Chitinophagales</taxon>
        <taxon>Chitinophagaceae</taxon>
        <taxon>Chitinophaga</taxon>
    </lineage>
</organism>
<dbReference type="EMBL" id="RMBX01000007">
    <property type="protein sequence ID" value="RPD40607.1"/>
    <property type="molecule type" value="Genomic_DNA"/>
</dbReference>